<sequence length="254" mass="29712">MGVNERLVRTSVYRLAQEKWLKRTASGRRSYYGLTDTGRRQTVDAEHRIYAASTSRWDGRWRLVIIPQKTISRADRTGLKKELKWQGFGTLTADTLIHPTADLPPVYRALAERGLADKAKVFCGHTINDPEPPQSLLDRCFDLEYIACEYDLFNRRFEKLWRSTRRKKLFDPESAFTARTLLIHDYRRILLHDPDLPEDLLPVHWPGTRARKRCAAIYHALQEAADRWTVSVCCDEPNLLKPPDKNYRRRFSNN</sequence>
<evidence type="ECO:0000259" key="2">
    <source>
        <dbReference type="Pfam" id="PF08223"/>
    </source>
</evidence>
<evidence type="ECO:0000259" key="1">
    <source>
        <dbReference type="Pfam" id="PF07848"/>
    </source>
</evidence>
<feature type="domain" description="Transcriptional repressor PaaX-like N-terminal" evidence="1">
    <location>
        <begin position="1"/>
        <end position="38"/>
    </location>
</feature>
<dbReference type="InterPro" id="IPR012906">
    <property type="entry name" value="PaaX-like_N"/>
</dbReference>
<dbReference type="InterPro" id="IPR011965">
    <property type="entry name" value="PaaX_trns_reg"/>
</dbReference>
<dbReference type="Pfam" id="PF08223">
    <property type="entry name" value="PaaX_C"/>
    <property type="match status" value="1"/>
</dbReference>
<dbReference type="PIRSF" id="PIRSF020623">
    <property type="entry name" value="PaaX"/>
    <property type="match status" value="1"/>
</dbReference>
<evidence type="ECO:0008006" key="5">
    <source>
        <dbReference type="Google" id="ProtNLM"/>
    </source>
</evidence>
<name>A0A381X0W8_9ZZZZ</name>
<dbReference type="Pfam" id="PF07848">
    <property type="entry name" value="PaaX"/>
    <property type="match status" value="1"/>
</dbReference>
<accession>A0A381X0W8</accession>
<dbReference type="Pfam" id="PF20803">
    <property type="entry name" value="PaaX_M"/>
    <property type="match status" value="1"/>
</dbReference>
<dbReference type="AlphaFoldDB" id="A0A381X0W8"/>
<dbReference type="EMBL" id="UINC01013542">
    <property type="protein sequence ID" value="SVA58436.1"/>
    <property type="molecule type" value="Genomic_DNA"/>
</dbReference>
<dbReference type="Gene3D" id="1.10.10.10">
    <property type="entry name" value="Winged helix-like DNA-binding domain superfamily/Winged helix DNA-binding domain"/>
    <property type="match status" value="1"/>
</dbReference>
<dbReference type="InterPro" id="IPR013225">
    <property type="entry name" value="PaaX_C"/>
</dbReference>
<dbReference type="PANTHER" id="PTHR30319">
    <property type="entry name" value="PHENYLACETIC ACID REGULATOR-RELATED TRANSCRIPTIONAL REPRESSOR"/>
    <property type="match status" value="1"/>
</dbReference>
<dbReference type="Gene3D" id="3.30.70.2650">
    <property type="match status" value="1"/>
</dbReference>
<dbReference type="Gene3D" id="1.20.58.1460">
    <property type="match status" value="1"/>
</dbReference>
<reference evidence="4" key="1">
    <citation type="submission" date="2018-05" db="EMBL/GenBank/DDBJ databases">
        <authorList>
            <person name="Lanie J.A."/>
            <person name="Ng W.-L."/>
            <person name="Kazmierczak K.M."/>
            <person name="Andrzejewski T.M."/>
            <person name="Davidsen T.M."/>
            <person name="Wayne K.J."/>
            <person name="Tettelin H."/>
            <person name="Glass J.I."/>
            <person name="Rusch D."/>
            <person name="Podicherti R."/>
            <person name="Tsui H.-C.T."/>
            <person name="Winkler M.E."/>
        </authorList>
    </citation>
    <scope>NUCLEOTIDE SEQUENCE</scope>
</reference>
<proteinExistence type="predicted"/>
<dbReference type="GO" id="GO:0006351">
    <property type="term" value="P:DNA-templated transcription"/>
    <property type="evidence" value="ECO:0007669"/>
    <property type="project" value="InterPro"/>
</dbReference>
<feature type="domain" description="Transcriptional repressor PaaX-like C-terminal" evidence="2">
    <location>
        <begin position="141"/>
        <end position="228"/>
    </location>
</feature>
<evidence type="ECO:0000313" key="4">
    <source>
        <dbReference type="EMBL" id="SVA58436.1"/>
    </source>
</evidence>
<dbReference type="PANTHER" id="PTHR30319:SF1">
    <property type="entry name" value="TRANSCRIPTIONAL REPRESSOR PAAX"/>
    <property type="match status" value="1"/>
</dbReference>
<evidence type="ECO:0000259" key="3">
    <source>
        <dbReference type="Pfam" id="PF20803"/>
    </source>
</evidence>
<feature type="domain" description="Transcriptional repressor PaaX-like central Cas2-like" evidence="3">
    <location>
        <begin position="55"/>
        <end position="132"/>
    </location>
</feature>
<protein>
    <recommendedName>
        <fullName evidence="5">PaaX-like C-terminal domain-containing protein</fullName>
    </recommendedName>
</protein>
<gene>
    <name evidence="4" type="ORF">METZ01_LOCUS111290</name>
</gene>
<dbReference type="InterPro" id="IPR048846">
    <property type="entry name" value="PaaX-like_central"/>
</dbReference>
<dbReference type="InterPro" id="IPR036388">
    <property type="entry name" value="WH-like_DNA-bd_sf"/>
</dbReference>
<organism evidence="4">
    <name type="scientific">marine metagenome</name>
    <dbReference type="NCBI Taxonomy" id="408172"/>
    <lineage>
        <taxon>unclassified sequences</taxon>
        <taxon>metagenomes</taxon>
        <taxon>ecological metagenomes</taxon>
    </lineage>
</organism>